<organism evidence="1 2">
    <name type="scientific">Methylobacterium pseudosasicola</name>
    <dbReference type="NCBI Taxonomy" id="582667"/>
    <lineage>
        <taxon>Bacteria</taxon>
        <taxon>Pseudomonadati</taxon>
        <taxon>Pseudomonadota</taxon>
        <taxon>Alphaproteobacteria</taxon>
        <taxon>Hyphomicrobiales</taxon>
        <taxon>Methylobacteriaceae</taxon>
        <taxon>Methylobacterium</taxon>
    </lineage>
</organism>
<evidence type="ECO:0000313" key="1">
    <source>
        <dbReference type="EMBL" id="SFN01230.1"/>
    </source>
</evidence>
<dbReference type="RefSeq" id="WP_139234351.1">
    <property type="nucleotide sequence ID" value="NZ_FOTK01000104.1"/>
</dbReference>
<protein>
    <submittedName>
        <fullName evidence="1">Uncharacterized protein</fullName>
    </submittedName>
</protein>
<dbReference type="AlphaFoldDB" id="A0A1I4VJE9"/>
<keyword evidence="2" id="KW-1185">Reference proteome</keyword>
<accession>A0A1I4VJE9</accession>
<gene>
    <name evidence="1" type="ORF">SAMN05192568_11043</name>
</gene>
<evidence type="ECO:0000313" key="2">
    <source>
        <dbReference type="Proteomes" id="UP000199048"/>
    </source>
</evidence>
<dbReference type="OrthoDB" id="9821773at2"/>
<proteinExistence type="predicted"/>
<name>A0A1I4VJE9_9HYPH</name>
<sequence>MNSHVDPTTLATASSPLLPFNKWICSGFNLHRGDMDLINEGTKLSLVKVRFKYRMFVERNLMRHLEYSEYIVLSAILAITLSFSKLIEKIPMDVFAYGMREEELEDFAPILDDDGMPYFEGAGLTPKTIRAALKGLKEKGIISAFTLPGKKHKEIYAYSAMSLRSIIAVVAQYSSKEDRSAFLKSLDSNPFLFMSMARDPVSELEERFIGMFPDGVGFINFVKERNRDAFMRTQARLTG</sequence>
<dbReference type="Proteomes" id="UP000199048">
    <property type="component" value="Unassembled WGS sequence"/>
</dbReference>
<reference evidence="2" key="1">
    <citation type="submission" date="2016-10" db="EMBL/GenBank/DDBJ databases">
        <authorList>
            <person name="Varghese N."/>
            <person name="Submissions S."/>
        </authorList>
    </citation>
    <scope>NUCLEOTIDE SEQUENCE [LARGE SCALE GENOMIC DNA]</scope>
    <source>
        <strain evidence="2">BL36</strain>
    </source>
</reference>
<dbReference type="EMBL" id="FOTK01000104">
    <property type="protein sequence ID" value="SFN01230.1"/>
    <property type="molecule type" value="Genomic_DNA"/>
</dbReference>